<evidence type="ECO:0008006" key="4">
    <source>
        <dbReference type="Google" id="ProtNLM"/>
    </source>
</evidence>
<organism evidence="2 3">
    <name type="scientific">Psychromicrobium silvestre</name>
    <dbReference type="NCBI Taxonomy" id="1645614"/>
    <lineage>
        <taxon>Bacteria</taxon>
        <taxon>Bacillati</taxon>
        <taxon>Actinomycetota</taxon>
        <taxon>Actinomycetes</taxon>
        <taxon>Micrococcales</taxon>
        <taxon>Micrococcaceae</taxon>
        <taxon>Psychromicrobium</taxon>
    </lineage>
</organism>
<feature type="signal peptide" evidence="1">
    <location>
        <begin position="1"/>
        <end position="24"/>
    </location>
</feature>
<evidence type="ECO:0000256" key="1">
    <source>
        <dbReference type="SAM" id="SignalP"/>
    </source>
</evidence>
<protein>
    <recommendedName>
        <fullName evidence="4">Secreted protein</fullName>
    </recommendedName>
</protein>
<comment type="caution">
    <text evidence="2">The sequence shown here is derived from an EMBL/GenBank/DDBJ whole genome shotgun (WGS) entry which is preliminary data.</text>
</comment>
<dbReference type="EMBL" id="JACBYQ010000002">
    <property type="protein sequence ID" value="NYE96439.1"/>
    <property type="molecule type" value="Genomic_DNA"/>
</dbReference>
<dbReference type="RefSeq" id="WP_179390094.1">
    <property type="nucleotide sequence ID" value="NZ_JACBYQ010000002.1"/>
</dbReference>
<feature type="chain" id="PRO_5038489153" description="Secreted protein" evidence="1">
    <location>
        <begin position="25"/>
        <end position="89"/>
    </location>
</feature>
<evidence type="ECO:0000313" key="2">
    <source>
        <dbReference type="EMBL" id="NYE96439.1"/>
    </source>
</evidence>
<keyword evidence="1" id="KW-0732">Signal</keyword>
<dbReference type="AlphaFoldDB" id="A0A7Y9S815"/>
<proteinExistence type="predicted"/>
<keyword evidence="3" id="KW-1185">Reference proteome</keyword>
<sequence length="89" mass="9682">MKNHRIIASAVLALGLSMGALATAAPAGAAAVSTAPARPAVVGATEMSYYPTSQECINRYYELKSYGAVIVQTCSWSDIYKWYILYRWT</sequence>
<name>A0A7Y9S815_9MICC</name>
<accession>A0A7Y9S815</accession>
<evidence type="ECO:0000313" key="3">
    <source>
        <dbReference type="Proteomes" id="UP000521748"/>
    </source>
</evidence>
<dbReference type="Proteomes" id="UP000521748">
    <property type="component" value="Unassembled WGS sequence"/>
</dbReference>
<gene>
    <name evidence="2" type="ORF">FHU41_002689</name>
</gene>
<reference evidence="2 3" key="1">
    <citation type="submission" date="2020-07" db="EMBL/GenBank/DDBJ databases">
        <title>Sequencing the genomes of 1000 actinobacteria strains.</title>
        <authorList>
            <person name="Klenk H.-P."/>
        </authorList>
    </citation>
    <scope>NUCLEOTIDE SEQUENCE [LARGE SCALE GENOMIC DNA]</scope>
    <source>
        <strain evidence="2 3">DSM 102047</strain>
    </source>
</reference>